<evidence type="ECO:0000313" key="3">
    <source>
        <dbReference type="EMBL" id="SFM50574.1"/>
    </source>
</evidence>
<dbReference type="InterPro" id="IPR002525">
    <property type="entry name" value="Transp_IS110-like_N"/>
</dbReference>
<dbReference type="PANTHER" id="PTHR33055">
    <property type="entry name" value="TRANSPOSASE FOR INSERTION SEQUENCE ELEMENT IS1111A"/>
    <property type="match status" value="1"/>
</dbReference>
<dbReference type="Proteomes" id="UP000183287">
    <property type="component" value="Unassembled WGS sequence"/>
</dbReference>
<dbReference type="AlphaFoldDB" id="A0A1I4RE72"/>
<reference evidence="4" key="1">
    <citation type="submission" date="2016-10" db="EMBL/GenBank/DDBJ databases">
        <authorList>
            <person name="Varghese N."/>
            <person name="Submissions S."/>
        </authorList>
    </citation>
    <scope>NUCLEOTIDE SEQUENCE [LARGE SCALE GENOMIC DNA]</scope>
    <source>
        <strain evidence="4">Nm44</strain>
    </source>
</reference>
<dbReference type="GO" id="GO:0003677">
    <property type="term" value="F:DNA binding"/>
    <property type="evidence" value="ECO:0007669"/>
    <property type="project" value="InterPro"/>
</dbReference>
<name>A0A1I4RE72_9PROT</name>
<evidence type="ECO:0000259" key="2">
    <source>
        <dbReference type="Pfam" id="PF01548"/>
    </source>
</evidence>
<dbReference type="InterPro" id="IPR047650">
    <property type="entry name" value="Transpos_IS110"/>
</dbReference>
<dbReference type="GO" id="GO:0004803">
    <property type="term" value="F:transposase activity"/>
    <property type="evidence" value="ECO:0007669"/>
    <property type="project" value="InterPro"/>
</dbReference>
<protein>
    <submittedName>
        <fullName evidence="3">Transposase</fullName>
    </submittedName>
</protein>
<feature type="region of interest" description="Disordered" evidence="1">
    <location>
        <begin position="93"/>
        <end position="114"/>
    </location>
</feature>
<dbReference type="EMBL" id="FOUB01000032">
    <property type="protein sequence ID" value="SFM50574.1"/>
    <property type="molecule type" value="Genomic_DNA"/>
</dbReference>
<keyword evidence="4" id="KW-1185">Reference proteome</keyword>
<proteinExistence type="predicted"/>
<dbReference type="RefSeq" id="WP_218152068.1">
    <property type="nucleotide sequence ID" value="NZ_FOUB01000032.1"/>
</dbReference>
<feature type="domain" description="Transposase IS110-like N-terminal" evidence="2">
    <location>
        <begin position="12"/>
        <end position="112"/>
    </location>
</feature>
<evidence type="ECO:0000256" key="1">
    <source>
        <dbReference type="SAM" id="MobiDB-lite"/>
    </source>
</evidence>
<dbReference type="Pfam" id="PF01548">
    <property type="entry name" value="DEDD_Tnp_IS110"/>
    <property type="match status" value="1"/>
</dbReference>
<sequence>MDGTLVKNEVILGVDTPLDTHVGVVINDQGKVIGILTSIPTNRAGYLKLLTWARSLGKVRRAGVEGTGTYGAGLARLLREQGMEVWEVNRPDRVKRRLQGKSDPTDAESAARTV</sequence>
<organism evidence="3 4">
    <name type="scientific">Nitrosomonas communis</name>
    <dbReference type="NCBI Taxonomy" id="44574"/>
    <lineage>
        <taxon>Bacteria</taxon>
        <taxon>Pseudomonadati</taxon>
        <taxon>Pseudomonadota</taxon>
        <taxon>Betaproteobacteria</taxon>
        <taxon>Nitrosomonadales</taxon>
        <taxon>Nitrosomonadaceae</taxon>
        <taxon>Nitrosomonas</taxon>
    </lineage>
</organism>
<gene>
    <name evidence="3" type="ORF">SAMN05421863_103228</name>
</gene>
<dbReference type="GO" id="GO:0006313">
    <property type="term" value="P:DNA transposition"/>
    <property type="evidence" value="ECO:0007669"/>
    <property type="project" value="InterPro"/>
</dbReference>
<dbReference type="PANTHER" id="PTHR33055:SF16">
    <property type="entry name" value="TRANSPOSASE FOR INSERTION SEQUENCE ELEMENT IS1547"/>
    <property type="match status" value="1"/>
</dbReference>
<accession>A0A1I4RE72</accession>
<evidence type="ECO:0000313" key="4">
    <source>
        <dbReference type="Proteomes" id="UP000183287"/>
    </source>
</evidence>